<dbReference type="AlphaFoldDB" id="A0A9Q0J0P8"/>
<dbReference type="PROSITE" id="PS51257">
    <property type="entry name" value="PROKAR_LIPOPROTEIN"/>
    <property type="match status" value="1"/>
</dbReference>
<comment type="caution">
    <text evidence="6">The sequence shown here is derived from an EMBL/GenBank/DDBJ whole genome shotgun (WGS) entry which is preliminary data.</text>
</comment>
<evidence type="ECO:0000256" key="5">
    <source>
        <dbReference type="SAM" id="Phobius"/>
    </source>
</evidence>
<dbReference type="PANTHER" id="PTHR14110">
    <property type="entry name" value="MITOCHONDRIAL IMPORT INNER MEMBRANE TRANSLOCASE SUBUNIT TIM22"/>
    <property type="match status" value="1"/>
</dbReference>
<keyword evidence="3 5" id="KW-1133">Transmembrane helix</keyword>
<dbReference type="Pfam" id="PF02466">
    <property type="entry name" value="Tim17"/>
    <property type="match status" value="1"/>
</dbReference>
<keyword evidence="7" id="KW-1185">Reference proteome</keyword>
<feature type="transmembrane region" description="Helical" evidence="5">
    <location>
        <begin position="108"/>
        <end position="127"/>
    </location>
</feature>
<dbReference type="GO" id="GO:0008320">
    <property type="term" value="F:protein transmembrane transporter activity"/>
    <property type="evidence" value="ECO:0007669"/>
    <property type="project" value="TreeGrafter"/>
</dbReference>
<dbReference type="EMBL" id="JAKUCV010007255">
    <property type="protein sequence ID" value="KAJ4824143.1"/>
    <property type="molecule type" value="Genomic_DNA"/>
</dbReference>
<evidence type="ECO:0000313" key="7">
    <source>
        <dbReference type="Proteomes" id="UP001141552"/>
    </source>
</evidence>
<dbReference type="InterPro" id="IPR039175">
    <property type="entry name" value="TIM22"/>
</dbReference>
<evidence type="ECO:0000313" key="6">
    <source>
        <dbReference type="EMBL" id="KAJ4824143.1"/>
    </source>
</evidence>
<evidence type="ECO:0000256" key="4">
    <source>
        <dbReference type="ARBA" id="ARBA00023136"/>
    </source>
</evidence>
<proteinExistence type="predicted"/>
<evidence type="ECO:0000256" key="2">
    <source>
        <dbReference type="ARBA" id="ARBA00022692"/>
    </source>
</evidence>
<keyword evidence="2 5" id="KW-0812">Transmembrane</keyword>
<reference evidence="6" key="1">
    <citation type="submission" date="2022-02" db="EMBL/GenBank/DDBJ databases">
        <authorList>
            <person name="Henning P.M."/>
            <person name="McCubbin A.G."/>
            <person name="Shore J.S."/>
        </authorList>
    </citation>
    <scope>NUCLEOTIDE SEQUENCE</scope>
    <source>
        <strain evidence="6">F60SS</strain>
        <tissue evidence="6">Leaves</tissue>
    </source>
</reference>
<gene>
    <name evidence="6" type="ORF">Tsubulata_043919</name>
</gene>
<dbReference type="GO" id="GO:0045039">
    <property type="term" value="P:protein insertion into mitochondrial inner membrane"/>
    <property type="evidence" value="ECO:0007669"/>
    <property type="project" value="InterPro"/>
</dbReference>
<dbReference type="GO" id="GO:0030943">
    <property type="term" value="F:mitochondrion targeting sequence binding"/>
    <property type="evidence" value="ECO:0007669"/>
    <property type="project" value="TreeGrafter"/>
</dbReference>
<name>A0A9Q0J0P8_9ROSI</name>
<dbReference type="OrthoDB" id="1865977at2759"/>
<dbReference type="PANTHER" id="PTHR14110:SF5">
    <property type="entry name" value="OUTER ENVELOPE PORE PROTEIN 16-4, CHLOROPLASTIC"/>
    <property type="match status" value="1"/>
</dbReference>
<evidence type="ECO:0000256" key="3">
    <source>
        <dbReference type="ARBA" id="ARBA00022989"/>
    </source>
</evidence>
<dbReference type="Proteomes" id="UP001141552">
    <property type="component" value="Unassembled WGS sequence"/>
</dbReference>
<protein>
    <submittedName>
        <fullName evidence="6">Uncharacterized protein</fullName>
    </submittedName>
</protein>
<comment type="subcellular location">
    <subcellularLocation>
        <location evidence="1">Membrane</location>
        <topology evidence="1">Multi-pass membrane protein</topology>
    </subcellularLocation>
</comment>
<keyword evidence="4 5" id="KW-0472">Membrane</keyword>
<sequence>MKEQLMPCSSVAVMDTLLAVTGGAIWGGCIGPRNASKQGLTGTARAFFLVALADTKDSDLTVWATVGAYSATRCGIQRYRGKNDLMNALIAGAVAGAAVAAGAGSRSWIQVAGAAALFSAISTASDYSKMK</sequence>
<dbReference type="GO" id="GO:0042721">
    <property type="term" value="C:TIM22 mitochondrial import inner membrane insertion complex"/>
    <property type="evidence" value="ECO:0007669"/>
    <property type="project" value="InterPro"/>
</dbReference>
<evidence type="ECO:0000256" key="1">
    <source>
        <dbReference type="ARBA" id="ARBA00004141"/>
    </source>
</evidence>
<organism evidence="6 7">
    <name type="scientific">Turnera subulata</name>
    <dbReference type="NCBI Taxonomy" id="218843"/>
    <lineage>
        <taxon>Eukaryota</taxon>
        <taxon>Viridiplantae</taxon>
        <taxon>Streptophyta</taxon>
        <taxon>Embryophyta</taxon>
        <taxon>Tracheophyta</taxon>
        <taxon>Spermatophyta</taxon>
        <taxon>Magnoliopsida</taxon>
        <taxon>eudicotyledons</taxon>
        <taxon>Gunneridae</taxon>
        <taxon>Pentapetalae</taxon>
        <taxon>rosids</taxon>
        <taxon>fabids</taxon>
        <taxon>Malpighiales</taxon>
        <taxon>Passifloraceae</taxon>
        <taxon>Turnera</taxon>
    </lineage>
</organism>
<reference evidence="6" key="2">
    <citation type="journal article" date="2023" name="Plants (Basel)">
        <title>Annotation of the Turnera subulata (Passifloraceae) Draft Genome Reveals the S-Locus Evolved after the Divergence of Turneroideae from Passifloroideae in a Stepwise Manner.</title>
        <authorList>
            <person name="Henning P.M."/>
            <person name="Roalson E.H."/>
            <person name="Mir W."/>
            <person name="McCubbin A.G."/>
            <person name="Shore J.S."/>
        </authorList>
    </citation>
    <scope>NUCLEOTIDE SEQUENCE</scope>
    <source>
        <strain evidence="6">F60SS</strain>
    </source>
</reference>
<feature type="transmembrane region" description="Helical" evidence="5">
    <location>
        <begin position="85"/>
        <end position="102"/>
    </location>
</feature>
<accession>A0A9Q0J0P8</accession>